<evidence type="ECO:0000313" key="2">
    <source>
        <dbReference type="Proteomes" id="UP001159363"/>
    </source>
</evidence>
<protein>
    <submittedName>
        <fullName evidence="1">Uncharacterized protein</fullName>
    </submittedName>
</protein>
<proteinExistence type="predicted"/>
<dbReference type="EMBL" id="JARBHB010000004">
    <property type="protein sequence ID" value="KAJ8887858.1"/>
    <property type="molecule type" value="Genomic_DNA"/>
</dbReference>
<sequence>MEQKIKAADTLEESFILEIEKTLHLKIADAYPKQGSIHFLSFDYMQNLPLPHITSNVVFYSLQLWNNIFGVHNLGEDSATVYHYCEREGKKGPNEVTPILRDYINHNREDEINELVLTSDGCPSQNKNRTMMHFIYCLVHLLKLYDKVTYIFPVGGKKITISTELPVDWDSVICNAKKYPTPFSLRIIIYDDFKYMKAATDPFFLKTLQVTLQLKETRVVQEVKGESTLSIKNTYSGQWTTHIVRSRQPLVPYLEIPAFYQCNPGIKHAKANDLAN</sequence>
<gene>
    <name evidence="1" type="ORF">PR048_014076</name>
</gene>
<dbReference type="Proteomes" id="UP001159363">
    <property type="component" value="Chromosome X"/>
</dbReference>
<dbReference type="PANTHER" id="PTHR34415:SF1">
    <property type="entry name" value="INTEGRASE CATALYTIC DOMAIN-CONTAINING PROTEIN"/>
    <property type="match status" value="1"/>
</dbReference>
<evidence type="ECO:0000313" key="1">
    <source>
        <dbReference type="EMBL" id="KAJ8887858.1"/>
    </source>
</evidence>
<keyword evidence="2" id="KW-1185">Reference proteome</keyword>
<comment type="caution">
    <text evidence="1">The sequence shown here is derived from an EMBL/GenBank/DDBJ whole genome shotgun (WGS) entry which is preliminary data.</text>
</comment>
<dbReference type="PANTHER" id="PTHR34415">
    <property type="entry name" value="INTEGRASE CATALYTIC DOMAIN-CONTAINING PROTEIN"/>
    <property type="match status" value="1"/>
</dbReference>
<reference evidence="1 2" key="1">
    <citation type="submission" date="2023-02" db="EMBL/GenBank/DDBJ databases">
        <title>LHISI_Scaffold_Assembly.</title>
        <authorList>
            <person name="Stuart O.P."/>
            <person name="Cleave R."/>
            <person name="Magrath M.J.L."/>
            <person name="Mikheyev A.S."/>
        </authorList>
    </citation>
    <scope>NUCLEOTIDE SEQUENCE [LARGE SCALE GENOMIC DNA]</scope>
    <source>
        <strain evidence="1">Daus_M_001</strain>
        <tissue evidence="1">Leg muscle</tissue>
    </source>
</reference>
<name>A0ABQ9HVL9_9NEOP</name>
<accession>A0ABQ9HVL9</accession>
<organism evidence="1 2">
    <name type="scientific">Dryococelus australis</name>
    <dbReference type="NCBI Taxonomy" id="614101"/>
    <lineage>
        <taxon>Eukaryota</taxon>
        <taxon>Metazoa</taxon>
        <taxon>Ecdysozoa</taxon>
        <taxon>Arthropoda</taxon>
        <taxon>Hexapoda</taxon>
        <taxon>Insecta</taxon>
        <taxon>Pterygota</taxon>
        <taxon>Neoptera</taxon>
        <taxon>Polyneoptera</taxon>
        <taxon>Phasmatodea</taxon>
        <taxon>Verophasmatodea</taxon>
        <taxon>Anareolatae</taxon>
        <taxon>Phasmatidae</taxon>
        <taxon>Eurycanthinae</taxon>
        <taxon>Dryococelus</taxon>
    </lineage>
</organism>